<dbReference type="SUPFAM" id="SSF54534">
    <property type="entry name" value="FKBP-like"/>
    <property type="match status" value="3"/>
</dbReference>
<comment type="similarity">
    <text evidence="2">Belongs to the FKBP-type PPIase family.</text>
</comment>
<dbReference type="InterPro" id="IPR019734">
    <property type="entry name" value="TPR_rpt"/>
</dbReference>
<dbReference type="SUPFAM" id="SSF48452">
    <property type="entry name" value="TPR-like"/>
    <property type="match status" value="1"/>
</dbReference>
<dbReference type="EC" id="5.2.1.8" evidence="3 7"/>
<dbReference type="PROSITE" id="PS50005">
    <property type="entry name" value="TPR"/>
    <property type="match status" value="2"/>
</dbReference>
<gene>
    <name evidence="10" type="ORF">ACJRO7_007408</name>
</gene>
<organism evidence="10 11">
    <name type="scientific">Eucalyptus globulus</name>
    <name type="common">Tasmanian blue gum</name>
    <dbReference type="NCBI Taxonomy" id="34317"/>
    <lineage>
        <taxon>Eukaryota</taxon>
        <taxon>Viridiplantae</taxon>
        <taxon>Streptophyta</taxon>
        <taxon>Embryophyta</taxon>
        <taxon>Tracheophyta</taxon>
        <taxon>Spermatophyta</taxon>
        <taxon>Magnoliopsida</taxon>
        <taxon>eudicotyledons</taxon>
        <taxon>Gunneridae</taxon>
        <taxon>Pentapetalae</taxon>
        <taxon>rosids</taxon>
        <taxon>malvids</taxon>
        <taxon>Myrtales</taxon>
        <taxon>Myrtaceae</taxon>
        <taxon>Myrtoideae</taxon>
        <taxon>Eucalypteae</taxon>
        <taxon>Eucalyptus</taxon>
    </lineage>
</organism>
<proteinExistence type="inferred from homology"/>
<evidence type="ECO:0000256" key="4">
    <source>
        <dbReference type="ARBA" id="ARBA00022737"/>
    </source>
</evidence>
<feature type="domain" description="PPIase FKBP-type" evidence="9">
    <location>
        <begin position="47"/>
        <end position="156"/>
    </location>
</feature>
<dbReference type="Gene3D" id="1.25.40.10">
    <property type="entry name" value="Tetratricopeptide repeat domain"/>
    <property type="match status" value="1"/>
</dbReference>
<comment type="catalytic activity">
    <reaction evidence="1 7">
        <text>[protein]-peptidylproline (omega=180) = [protein]-peptidylproline (omega=0)</text>
        <dbReference type="Rhea" id="RHEA:16237"/>
        <dbReference type="Rhea" id="RHEA-COMP:10747"/>
        <dbReference type="Rhea" id="RHEA-COMP:10748"/>
        <dbReference type="ChEBI" id="CHEBI:83833"/>
        <dbReference type="ChEBI" id="CHEBI:83834"/>
        <dbReference type="EC" id="5.2.1.8"/>
    </reaction>
</comment>
<dbReference type="InterPro" id="IPR011990">
    <property type="entry name" value="TPR-like_helical_dom_sf"/>
</dbReference>
<evidence type="ECO:0000313" key="10">
    <source>
        <dbReference type="EMBL" id="KAL3715668.1"/>
    </source>
</evidence>
<dbReference type="GO" id="GO:0003755">
    <property type="term" value="F:peptidyl-prolyl cis-trans isomerase activity"/>
    <property type="evidence" value="ECO:0007669"/>
    <property type="project" value="UniProtKB-KW"/>
</dbReference>
<sequence>MAASCLIARSDGVELSGLPEKEVQIGKGGLRKRILRKGNSWRTPCPGDQVHVRYSGRVKDGALLDSGGGGSTAMEFKLGQCEQRKTYKLHSIVSADWFCFWSEVIEGWDEGVATMKKGEKAIFTMPPNLAYGESGSPPLVPPNATLVFDIEMVSWTSVRDLTGDGGVLKKIIKEGEGWATPRDTDEVSVRYEVMLEDGTVILKSDGDVEFQIGQDSSFEKVHLCPAMSIAVKTMRKGEKAELAVKFSYGFRGRTVPESIELGASADSNLVIQLELIAWKSVVDVAGDKKVLKKIVRAGEGFDHPDEGSVVKVAYTGKFEDGSIFERKGSTEEPFEYVALEEQINEGLDRAILSMKKGEQALVTMRTNSVVGLDDSVVSTNSVLSYEVELIDFTKDKPLWKMNACEKLEACESTKNDGNSLFKTGKFWCASKKYEKAEKYVQFDHCFTDEEKSSANALRLSCYLNNAACKLRMGDYSGATKFCTKALDLDPCNVKALYRRSQAYLKSCDFDEAEGDINKALILQPDNRDVKLVYKELKDKQKEYKVYQAEISRTMLSRMA</sequence>
<dbReference type="PANTHER" id="PTHR46512">
    <property type="entry name" value="PEPTIDYLPROLYL ISOMERASE"/>
    <property type="match status" value="1"/>
</dbReference>
<evidence type="ECO:0000256" key="8">
    <source>
        <dbReference type="PROSITE-ProRule" id="PRU00339"/>
    </source>
</evidence>
<dbReference type="Pfam" id="PF14559">
    <property type="entry name" value="TPR_19"/>
    <property type="match status" value="1"/>
</dbReference>
<keyword evidence="5 8" id="KW-0802">TPR repeat</keyword>
<evidence type="ECO:0000256" key="5">
    <source>
        <dbReference type="ARBA" id="ARBA00022803"/>
    </source>
</evidence>
<evidence type="ECO:0000256" key="1">
    <source>
        <dbReference type="ARBA" id="ARBA00000971"/>
    </source>
</evidence>
<protein>
    <recommendedName>
        <fullName evidence="3 7">peptidylprolyl isomerase</fullName>
        <ecNumber evidence="3 7">5.2.1.8</ecNumber>
    </recommendedName>
</protein>
<dbReference type="EMBL" id="JBJKBG010000011">
    <property type="protein sequence ID" value="KAL3715668.1"/>
    <property type="molecule type" value="Genomic_DNA"/>
</dbReference>
<reference evidence="10 11" key="1">
    <citation type="submission" date="2024-11" db="EMBL/GenBank/DDBJ databases">
        <title>Chromosome-level genome assembly of Eucalyptus globulus Labill. provides insights into its genome evolution.</title>
        <authorList>
            <person name="Li X."/>
        </authorList>
    </citation>
    <scope>NUCLEOTIDE SEQUENCE [LARGE SCALE GENOMIC DNA]</scope>
    <source>
        <strain evidence="10">CL2024</strain>
        <tissue evidence="10">Fresh tender leaves</tissue>
    </source>
</reference>
<feature type="repeat" description="TPR" evidence="8">
    <location>
        <begin position="459"/>
        <end position="492"/>
    </location>
</feature>
<dbReference type="InterPro" id="IPR050754">
    <property type="entry name" value="FKBP4/5/8-like"/>
</dbReference>
<dbReference type="InterPro" id="IPR001179">
    <property type="entry name" value="PPIase_FKBP_dom"/>
</dbReference>
<dbReference type="Pfam" id="PF00254">
    <property type="entry name" value="FKBP_C"/>
    <property type="match status" value="3"/>
</dbReference>
<feature type="domain" description="PPIase FKBP-type" evidence="9">
    <location>
        <begin position="184"/>
        <end position="279"/>
    </location>
</feature>
<dbReference type="FunFam" id="1.25.40.10:FF:000008">
    <property type="entry name" value="Peptidylprolyl isomerase"/>
    <property type="match status" value="1"/>
</dbReference>
<dbReference type="PROSITE" id="PS50059">
    <property type="entry name" value="FKBP_PPIASE"/>
    <property type="match status" value="3"/>
</dbReference>
<dbReference type="Proteomes" id="UP001634007">
    <property type="component" value="Unassembled WGS sequence"/>
</dbReference>
<evidence type="ECO:0000256" key="6">
    <source>
        <dbReference type="ARBA" id="ARBA00023235"/>
    </source>
</evidence>
<evidence type="ECO:0000256" key="7">
    <source>
        <dbReference type="PROSITE-ProRule" id="PRU00277"/>
    </source>
</evidence>
<dbReference type="Gene3D" id="3.10.50.40">
    <property type="match status" value="3"/>
</dbReference>
<keyword evidence="11" id="KW-1185">Reference proteome</keyword>
<keyword evidence="4" id="KW-0677">Repeat</keyword>
<keyword evidence="7" id="KW-0697">Rotamase</keyword>
<evidence type="ECO:0000256" key="2">
    <source>
        <dbReference type="ARBA" id="ARBA00006577"/>
    </source>
</evidence>
<comment type="caution">
    <text evidence="10">The sequence shown here is derived from an EMBL/GenBank/DDBJ whole genome shotgun (WGS) entry which is preliminary data.</text>
</comment>
<evidence type="ECO:0000313" key="11">
    <source>
        <dbReference type="Proteomes" id="UP001634007"/>
    </source>
</evidence>
<dbReference type="SMART" id="SM00028">
    <property type="entry name" value="TPR"/>
    <property type="match status" value="3"/>
</dbReference>
<accession>A0ABD3INS5</accession>
<dbReference type="AlphaFoldDB" id="A0ABD3INS5"/>
<evidence type="ECO:0000259" key="9">
    <source>
        <dbReference type="PROSITE" id="PS50059"/>
    </source>
</evidence>
<name>A0ABD3INS5_EUCGL</name>
<keyword evidence="6 7" id="KW-0413">Isomerase</keyword>
<feature type="repeat" description="TPR" evidence="8">
    <location>
        <begin position="493"/>
        <end position="526"/>
    </location>
</feature>
<dbReference type="PANTHER" id="PTHR46512:SF11">
    <property type="entry name" value="PEPTIDYLPROLYL ISOMERASE"/>
    <property type="match status" value="1"/>
</dbReference>
<feature type="domain" description="PPIase FKBP-type" evidence="9">
    <location>
        <begin position="307"/>
        <end position="393"/>
    </location>
</feature>
<dbReference type="InterPro" id="IPR046357">
    <property type="entry name" value="PPIase_dom_sf"/>
</dbReference>
<evidence type="ECO:0000256" key="3">
    <source>
        <dbReference type="ARBA" id="ARBA00013194"/>
    </source>
</evidence>